<name>C9SMV5_VERA1</name>
<feature type="compositionally biased region" description="Polar residues" evidence="1">
    <location>
        <begin position="13"/>
        <end position="22"/>
    </location>
</feature>
<feature type="region of interest" description="Disordered" evidence="1">
    <location>
        <begin position="197"/>
        <end position="221"/>
    </location>
</feature>
<reference evidence="4" key="1">
    <citation type="journal article" date="2011" name="PLoS Pathog.">
        <title>Comparative genomics yields insights into niche adaptation of plant vascular wilt pathogens.</title>
        <authorList>
            <person name="Klosterman S.J."/>
            <person name="Subbarao K.V."/>
            <person name="Kang S."/>
            <person name="Veronese P."/>
            <person name="Gold S.E."/>
            <person name="Thomma B.P.H.J."/>
            <person name="Chen Z."/>
            <person name="Henrissat B."/>
            <person name="Lee Y.-H."/>
            <person name="Park J."/>
            <person name="Garcia-Pedrajas M.D."/>
            <person name="Barbara D.J."/>
            <person name="Anchieta A."/>
            <person name="de Jonge R."/>
            <person name="Santhanam P."/>
            <person name="Maruthachalam K."/>
            <person name="Atallah Z."/>
            <person name="Amyotte S.G."/>
            <person name="Paz Z."/>
            <person name="Inderbitzin P."/>
            <person name="Hayes R.J."/>
            <person name="Heiman D.I."/>
            <person name="Young S."/>
            <person name="Zeng Q."/>
            <person name="Engels R."/>
            <person name="Galagan J."/>
            <person name="Cuomo C.A."/>
            <person name="Dobinson K.F."/>
            <person name="Ma L.-J."/>
        </authorList>
    </citation>
    <scope>NUCLEOTIDE SEQUENCE [LARGE SCALE GENOMIC DNA]</scope>
    <source>
        <strain evidence="4">VaMs.102 / ATCC MYA-4576 / FGSC 10136</strain>
    </source>
</reference>
<keyword evidence="4" id="KW-1185">Reference proteome</keyword>
<gene>
    <name evidence="3" type="ORF">VDBG_06229</name>
</gene>
<evidence type="ECO:0000256" key="2">
    <source>
        <dbReference type="SAM" id="Phobius"/>
    </source>
</evidence>
<sequence>MAHDETSGARQPGVSTSEHSLTSRTDAPAFLSDANATAIAIALPIATLFGLVLTAGLIWFILRRRARRRALAKAKEEQAKGFELRTSRSLLLALLVAVASSSPRSENANSHASTRRDLTSDAQLHTQPHRSSPAPPPPALPLTRRQQSPGAACSSEGQWNCLTRQWQRCASGQWSIVMDLAEGTACAPAGLSDEFHVDHEGGGGRSTSSAAPSKGVPGPSTAAGRGVSVLHGVTGVCVGFAVWVEARAWI</sequence>
<dbReference type="OMA" id="FHVDHEG"/>
<dbReference type="Proteomes" id="UP000008698">
    <property type="component" value="Unassembled WGS sequence"/>
</dbReference>
<evidence type="ECO:0000256" key="1">
    <source>
        <dbReference type="SAM" id="MobiDB-lite"/>
    </source>
</evidence>
<dbReference type="KEGG" id="val:VDBG_06229"/>
<evidence type="ECO:0000313" key="3">
    <source>
        <dbReference type="EMBL" id="EEY20120.1"/>
    </source>
</evidence>
<keyword evidence="2" id="KW-1133">Transmembrane helix</keyword>
<dbReference type="eggNOG" id="ENOG502RVW9">
    <property type="taxonomic scope" value="Eukaryota"/>
</dbReference>
<dbReference type="EMBL" id="DS985220">
    <property type="protein sequence ID" value="EEY20120.1"/>
    <property type="molecule type" value="Genomic_DNA"/>
</dbReference>
<dbReference type="GeneID" id="9534971"/>
<dbReference type="AlphaFoldDB" id="C9SMV5"/>
<proteinExistence type="predicted"/>
<keyword evidence="2" id="KW-0472">Membrane</keyword>
<evidence type="ECO:0000313" key="4">
    <source>
        <dbReference type="Proteomes" id="UP000008698"/>
    </source>
</evidence>
<dbReference type="RefSeq" id="XP_003003787.1">
    <property type="nucleotide sequence ID" value="XM_003003741.1"/>
</dbReference>
<protein>
    <submittedName>
        <fullName evidence="3">Uncharacterized protein</fullName>
    </submittedName>
</protein>
<dbReference type="OrthoDB" id="2342176at2759"/>
<feature type="region of interest" description="Disordered" evidence="1">
    <location>
        <begin position="1"/>
        <end position="22"/>
    </location>
</feature>
<accession>C9SMV5</accession>
<feature type="compositionally biased region" description="Polar residues" evidence="1">
    <location>
        <begin position="120"/>
        <end position="130"/>
    </location>
</feature>
<keyword evidence="2" id="KW-0812">Transmembrane</keyword>
<dbReference type="HOGENOM" id="CLU_1112050_0_0_1"/>
<feature type="transmembrane region" description="Helical" evidence="2">
    <location>
        <begin position="38"/>
        <end position="62"/>
    </location>
</feature>
<feature type="region of interest" description="Disordered" evidence="1">
    <location>
        <begin position="104"/>
        <end position="154"/>
    </location>
</feature>
<feature type="compositionally biased region" description="Polar residues" evidence="1">
    <location>
        <begin position="144"/>
        <end position="154"/>
    </location>
</feature>
<organism evidence="4">
    <name type="scientific">Verticillium alfalfae (strain VaMs.102 / ATCC MYA-4576 / FGSC 10136)</name>
    <name type="common">Verticillium wilt of alfalfa</name>
    <name type="synonym">Verticillium albo-atrum</name>
    <dbReference type="NCBI Taxonomy" id="526221"/>
    <lineage>
        <taxon>Eukaryota</taxon>
        <taxon>Fungi</taxon>
        <taxon>Dikarya</taxon>
        <taxon>Ascomycota</taxon>
        <taxon>Pezizomycotina</taxon>
        <taxon>Sordariomycetes</taxon>
        <taxon>Hypocreomycetidae</taxon>
        <taxon>Glomerellales</taxon>
        <taxon>Plectosphaerellaceae</taxon>
        <taxon>Verticillium</taxon>
    </lineage>
</organism>